<accession>A0AAN7NG99</accession>
<dbReference type="GO" id="GO:0003735">
    <property type="term" value="F:structural constituent of ribosome"/>
    <property type="evidence" value="ECO:0007669"/>
    <property type="project" value="InterPro"/>
</dbReference>
<sequence>MFASEDQVGPAGKSKIHEAGFAMGKAGDRMNALRKAKNKAIRCLHFIELYQNHTTYHDITVKFKSTTIRMKKQNKGCIGACTSSLGAGLLHFPLLNFMRFLSAHFSSLSRSLWMAVRPSGVSDTPPSFVSSANLLEGTLSPTIQIISEDVEHDWAQY</sequence>
<dbReference type="GO" id="GO:0003723">
    <property type="term" value="F:RNA binding"/>
    <property type="evidence" value="ECO:0007669"/>
    <property type="project" value="InterPro"/>
</dbReference>
<gene>
    <name evidence="1" type="ORF">QYF61_027605</name>
</gene>
<dbReference type="PANTHER" id="PTHR48277">
    <property type="entry name" value="MITOCHONDRIAL RIBOSOMAL PROTEIN S5"/>
    <property type="match status" value="1"/>
</dbReference>
<reference evidence="1 2" key="1">
    <citation type="journal article" date="2023" name="J. Hered.">
        <title>Chromosome-level genome of the wood stork (Mycteria americana) provides insight into avian chromosome evolution.</title>
        <authorList>
            <person name="Flamio R. Jr."/>
            <person name="Ramstad K.M."/>
        </authorList>
    </citation>
    <scope>NUCLEOTIDE SEQUENCE [LARGE SCALE GENOMIC DNA]</scope>
    <source>
        <strain evidence="1">JAX WOST 10</strain>
    </source>
</reference>
<comment type="caution">
    <text evidence="1">The sequence shown here is derived from an EMBL/GenBank/DDBJ whole genome shotgun (WGS) entry which is preliminary data.</text>
</comment>
<protein>
    <submittedName>
        <fullName evidence="1">Uncharacterized protein</fullName>
    </submittedName>
</protein>
<dbReference type="Proteomes" id="UP001333110">
    <property type="component" value="Unassembled WGS sequence"/>
</dbReference>
<name>A0AAN7NG99_MYCAM</name>
<dbReference type="InterPro" id="IPR000851">
    <property type="entry name" value="Ribosomal_uS5"/>
</dbReference>
<dbReference type="AlphaFoldDB" id="A0AAN7NG99"/>
<proteinExistence type="predicted"/>
<dbReference type="GO" id="GO:0005840">
    <property type="term" value="C:ribosome"/>
    <property type="evidence" value="ECO:0007669"/>
    <property type="project" value="InterPro"/>
</dbReference>
<evidence type="ECO:0000313" key="2">
    <source>
        <dbReference type="Proteomes" id="UP001333110"/>
    </source>
</evidence>
<dbReference type="GO" id="GO:0006412">
    <property type="term" value="P:translation"/>
    <property type="evidence" value="ECO:0007669"/>
    <property type="project" value="InterPro"/>
</dbReference>
<keyword evidence="2" id="KW-1185">Reference proteome</keyword>
<dbReference type="PANTHER" id="PTHR48277:SF1">
    <property type="entry name" value="MITOCHONDRIAL RIBOSOMAL PROTEIN S5"/>
    <property type="match status" value="1"/>
</dbReference>
<organism evidence="1 2">
    <name type="scientific">Mycteria americana</name>
    <name type="common">Wood stork</name>
    <dbReference type="NCBI Taxonomy" id="33587"/>
    <lineage>
        <taxon>Eukaryota</taxon>
        <taxon>Metazoa</taxon>
        <taxon>Chordata</taxon>
        <taxon>Craniata</taxon>
        <taxon>Vertebrata</taxon>
        <taxon>Euteleostomi</taxon>
        <taxon>Archelosauria</taxon>
        <taxon>Archosauria</taxon>
        <taxon>Dinosauria</taxon>
        <taxon>Saurischia</taxon>
        <taxon>Theropoda</taxon>
        <taxon>Coelurosauria</taxon>
        <taxon>Aves</taxon>
        <taxon>Neognathae</taxon>
        <taxon>Neoaves</taxon>
        <taxon>Aequornithes</taxon>
        <taxon>Ciconiiformes</taxon>
        <taxon>Ciconiidae</taxon>
        <taxon>Mycteria</taxon>
    </lineage>
</organism>
<evidence type="ECO:0000313" key="1">
    <source>
        <dbReference type="EMBL" id="KAK4825450.1"/>
    </source>
</evidence>
<dbReference type="EMBL" id="JAUNZN010000003">
    <property type="protein sequence ID" value="KAK4825450.1"/>
    <property type="molecule type" value="Genomic_DNA"/>
</dbReference>